<proteinExistence type="predicted"/>
<evidence type="ECO:0000313" key="2">
    <source>
        <dbReference type="Proteomes" id="UP000821845"/>
    </source>
</evidence>
<name>A0ACB7S1X4_HYAAI</name>
<gene>
    <name evidence="1" type="ORF">HPB50_016711</name>
</gene>
<reference evidence="1" key="1">
    <citation type="submission" date="2020-05" db="EMBL/GenBank/DDBJ databases">
        <title>Large-scale comparative analyses of tick genomes elucidate their genetic diversity and vector capacities.</title>
        <authorList>
            <person name="Jia N."/>
            <person name="Wang J."/>
            <person name="Shi W."/>
            <person name="Du L."/>
            <person name="Sun Y."/>
            <person name="Zhan W."/>
            <person name="Jiang J."/>
            <person name="Wang Q."/>
            <person name="Zhang B."/>
            <person name="Ji P."/>
            <person name="Sakyi L.B."/>
            <person name="Cui X."/>
            <person name="Yuan T."/>
            <person name="Jiang B."/>
            <person name="Yang W."/>
            <person name="Lam T.T.-Y."/>
            <person name="Chang Q."/>
            <person name="Ding S."/>
            <person name="Wang X."/>
            <person name="Zhu J."/>
            <person name="Ruan X."/>
            <person name="Zhao L."/>
            <person name="Wei J."/>
            <person name="Que T."/>
            <person name="Du C."/>
            <person name="Cheng J."/>
            <person name="Dai P."/>
            <person name="Han X."/>
            <person name="Huang E."/>
            <person name="Gao Y."/>
            <person name="Liu J."/>
            <person name="Shao H."/>
            <person name="Ye R."/>
            <person name="Li L."/>
            <person name="Wei W."/>
            <person name="Wang X."/>
            <person name="Wang C."/>
            <person name="Yang T."/>
            <person name="Huo Q."/>
            <person name="Li W."/>
            <person name="Guo W."/>
            <person name="Chen H."/>
            <person name="Zhou L."/>
            <person name="Ni X."/>
            <person name="Tian J."/>
            <person name="Zhou Y."/>
            <person name="Sheng Y."/>
            <person name="Liu T."/>
            <person name="Pan Y."/>
            <person name="Xia L."/>
            <person name="Li J."/>
            <person name="Zhao F."/>
            <person name="Cao W."/>
        </authorList>
    </citation>
    <scope>NUCLEOTIDE SEQUENCE</scope>
    <source>
        <strain evidence="1">Hyas-2018</strain>
    </source>
</reference>
<evidence type="ECO:0000313" key="1">
    <source>
        <dbReference type="EMBL" id="KAH6928475.1"/>
    </source>
</evidence>
<accession>A0ACB7S1X4</accession>
<protein>
    <submittedName>
        <fullName evidence="1">Uncharacterized protein</fullName>
    </submittedName>
</protein>
<keyword evidence="2" id="KW-1185">Reference proteome</keyword>
<comment type="caution">
    <text evidence="1">The sequence shown here is derived from an EMBL/GenBank/DDBJ whole genome shotgun (WGS) entry which is preliminary data.</text>
</comment>
<sequence>MVQQSVIESPAVNGQVLQLANAKQRGTAASAKDNYRTPDKRARLTLLLRWQSGAVLRGSHLTERALWTFCLSAPSNGQGWADTSLVGGYQVPTPNLDTLAAHGVLLTQHYTMQTCTPSRAALLTGRYPIRMGLHHDVIIPAQPGGLDPSIPTLAERLRSLGYKTHAVGKWNLGYSSVKYTPTRRGFDTFFGNYNVAKYYFVHELKFRNNCGRDLWDNEEPVKDADGVYDTDLLTDRAVDIISKHDTDKRRFCGNHVSRAHVSHKHESRTYILTLLPFQQYSELQLGVGMSSVTGAVDALDEAIGRVVEALHSRGMLATSIIVFCSDNGGIPWGTFSNTGSNWPLRGVKGTLWEGGIRVPALVWSPLLQPGSHVVLPRLAHLVDWLPTLYSAAGGNVSDLGTIDGINLWPALSSAKSSSTARWPRSELLLNIDLASGRSGYRDGSHKLVLLTSPKSQLPDPFKAPALQRHIPTPGGVPEFESEQAAMDHLDRLMKSSLTWKTLKQLYGDEACRTNVPLGWRQQAAVVAKLSEKMKSYSNVALPPKPIEVDPNGLPSVNNCVWARWEDTAQTKNHSCPCP</sequence>
<dbReference type="EMBL" id="CM023486">
    <property type="protein sequence ID" value="KAH6928475.1"/>
    <property type="molecule type" value="Genomic_DNA"/>
</dbReference>
<organism evidence="1 2">
    <name type="scientific">Hyalomma asiaticum</name>
    <name type="common">Tick</name>
    <dbReference type="NCBI Taxonomy" id="266040"/>
    <lineage>
        <taxon>Eukaryota</taxon>
        <taxon>Metazoa</taxon>
        <taxon>Ecdysozoa</taxon>
        <taxon>Arthropoda</taxon>
        <taxon>Chelicerata</taxon>
        <taxon>Arachnida</taxon>
        <taxon>Acari</taxon>
        <taxon>Parasitiformes</taxon>
        <taxon>Ixodida</taxon>
        <taxon>Ixodoidea</taxon>
        <taxon>Ixodidae</taxon>
        <taxon>Hyalomminae</taxon>
        <taxon>Hyalomma</taxon>
    </lineage>
</organism>
<dbReference type="Proteomes" id="UP000821845">
    <property type="component" value="Chromosome 6"/>
</dbReference>